<proteinExistence type="inferred from homology"/>
<dbReference type="InterPro" id="IPR036526">
    <property type="entry name" value="C-N_Hydrolase_sf"/>
</dbReference>
<accession>A0A7G7YR03</accession>
<dbReference type="GO" id="GO:0016410">
    <property type="term" value="F:N-acyltransferase activity"/>
    <property type="evidence" value="ECO:0007669"/>
    <property type="project" value="UniProtKB-UniRule"/>
</dbReference>
<feature type="transmembrane region" description="Helical" evidence="8">
    <location>
        <begin position="142"/>
        <end position="168"/>
    </location>
</feature>
<keyword evidence="10" id="KW-0449">Lipoprotein</keyword>
<dbReference type="AlphaFoldDB" id="A0A7G7YR03"/>
<evidence type="ECO:0000256" key="8">
    <source>
        <dbReference type="HAMAP-Rule" id="MF_01148"/>
    </source>
</evidence>
<dbReference type="InterPro" id="IPR045378">
    <property type="entry name" value="LNT_N"/>
</dbReference>
<feature type="transmembrane region" description="Helical" evidence="8">
    <location>
        <begin position="33"/>
        <end position="50"/>
    </location>
</feature>
<protein>
    <recommendedName>
        <fullName evidence="8">Apolipoprotein N-acyltransferase</fullName>
        <shortName evidence="8">ALP N-acyltransferase</shortName>
        <ecNumber evidence="8">2.3.1.269</ecNumber>
    </recommendedName>
</protein>
<dbReference type="PANTHER" id="PTHR38686">
    <property type="entry name" value="APOLIPOPROTEIN N-ACYLTRANSFERASE"/>
    <property type="match status" value="1"/>
</dbReference>
<feature type="transmembrane region" description="Helical" evidence="8">
    <location>
        <begin position="490"/>
        <end position="509"/>
    </location>
</feature>
<dbReference type="Proteomes" id="UP000515275">
    <property type="component" value="Chromosome"/>
</dbReference>
<evidence type="ECO:0000256" key="5">
    <source>
        <dbReference type="ARBA" id="ARBA00022989"/>
    </source>
</evidence>
<dbReference type="NCBIfam" id="TIGR00546">
    <property type="entry name" value="lnt"/>
    <property type="match status" value="1"/>
</dbReference>
<feature type="transmembrane region" description="Helical" evidence="8">
    <location>
        <begin position="180"/>
        <end position="202"/>
    </location>
</feature>
<name>A0A7G7YR03_9CORY</name>
<organism evidence="10 11">
    <name type="scientific">Corynebacterium anserum</name>
    <dbReference type="NCBI Taxonomy" id="2684406"/>
    <lineage>
        <taxon>Bacteria</taxon>
        <taxon>Bacillati</taxon>
        <taxon>Actinomycetota</taxon>
        <taxon>Actinomycetes</taxon>
        <taxon>Mycobacteriales</taxon>
        <taxon>Corynebacteriaceae</taxon>
        <taxon>Corynebacterium</taxon>
    </lineage>
</organism>
<dbReference type="SUPFAM" id="SSF56317">
    <property type="entry name" value="Carbon-nitrogen hydrolase"/>
    <property type="match status" value="1"/>
</dbReference>
<comment type="catalytic activity">
    <reaction evidence="8">
        <text>N-terminal S-1,2-diacyl-sn-glyceryl-L-cysteinyl-[lipoprotein] + a glycerophospholipid = N-acyl-S-1,2-diacyl-sn-glyceryl-L-cysteinyl-[lipoprotein] + a 2-acyl-sn-glycero-3-phospholipid + H(+)</text>
        <dbReference type="Rhea" id="RHEA:48228"/>
        <dbReference type="Rhea" id="RHEA-COMP:14681"/>
        <dbReference type="Rhea" id="RHEA-COMP:14684"/>
        <dbReference type="ChEBI" id="CHEBI:15378"/>
        <dbReference type="ChEBI" id="CHEBI:136912"/>
        <dbReference type="ChEBI" id="CHEBI:140656"/>
        <dbReference type="ChEBI" id="CHEBI:140657"/>
        <dbReference type="ChEBI" id="CHEBI:140660"/>
        <dbReference type="EC" id="2.3.1.269"/>
    </reaction>
</comment>
<comment type="similarity">
    <text evidence="8">Belongs to the CN hydrolase family. Apolipoprotein N-acyltransferase subfamily.</text>
</comment>
<comment type="pathway">
    <text evidence="8">Protein modification; lipoprotein biosynthesis (N-acyl transfer).</text>
</comment>
<evidence type="ECO:0000256" key="7">
    <source>
        <dbReference type="ARBA" id="ARBA00023315"/>
    </source>
</evidence>
<keyword evidence="6 8" id="KW-0472">Membrane</keyword>
<sequence>MLYASFQPTGLWWAAPIGFALFFLAVTSERAIVMAWLQGAVLYLLLLPWVGEFVGWYAWVALAAVQSLYSLLFGLGLRYALRRPLNASRFQVFTSAIAIAAWFTATEWLRSSWPFGGFPWGRIAWGQVGGPLGWWVQLGGPALVSFITVFSGIALAWTTWFACAGRFYFFRRYTAPSSRLYLGVPAAIALVVAVGIGTAVSINSSIMAKDTDMEASDNAHINVAAIQGNVPRLGLDFAAQRRAVLDNHARLTHTLAEEVRAGKQPQPDLVIWPENASDVNPFTSTEAAEIIQSAVDDIRAPILLGTVSPEHNSMYAWGADGPGDVHNKRYLQPFGEYMPFRDLLRMITPLVDRAGNFQPGSDNGVVTMEPYSLESPSHYPVEVGVATCYEIAFDGATRRAINGGAQILTTPTNNATFGFTDMTYQQLAMSRMRAMEYDRSLVVAATSGVSAIINPDGSVVEHSTIFQPAILSANLSLRDSRTISAYVGPWVEWVLSAMGICFVIAGFAIKRCGVTSGKNEPTRHPNRQKAQ</sequence>
<dbReference type="InterPro" id="IPR003010">
    <property type="entry name" value="C-N_Hydrolase"/>
</dbReference>
<evidence type="ECO:0000313" key="11">
    <source>
        <dbReference type="Proteomes" id="UP000515275"/>
    </source>
</evidence>
<dbReference type="UniPathway" id="UPA00666"/>
<comment type="subcellular location">
    <subcellularLocation>
        <location evidence="1 8">Cell membrane</location>
        <topology evidence="1 8">Multi-pass membrane protein</topology>
    </subcellularLocation>
</comment>
<dbReference type="Gene3D" id="3.60.110.10">
    <property type="entry name" value="Carbon-nitrogen hydrolase"/>
    <property type="match status" value="1"/>
</dbReference>
<dbReference type="Pfam" id="PF00795">
    <property type="entry name" value="CN_hydrolase"/>
    <property type="match status" value="1"/>
</dbReference>
<evidence type="ECO:0000256" key="1">
    <source>
        <dbReference type="ARBA" id="ARBA00004651"/>
    </source>
</evidence>
<feature type="domain" description="CN hydrolase" evidence="9">
    <location>
        <begin position="221"/>
        <end position="477"/>
    </location>
</feature>
<keyword evidence="2 8" id="KW-1003">Cell membrane</keyword>
<dbReference type="HAMAP" id="MF_01148">
    <property type="entry name" value="Lnt"/>
    <property type="match status" value="1"/>
</dbReference>
<evidence type="ECO:0000256" key="3">
    <source>
        <dbReference type="ARBA" id="ARBA00022679"/>
    </source>
</evidence>
<evidence type="ECO:0000259" key="9">
    <source>
        <dbReference type="PROSITE" id="PS50263"/>
    </source>
</evidence>
<gene>
    <name evidence="8 10" type="primary">lnt</name>
    <name evidence="10" type="ORF">GP473_04220</name>
</gene>
<dbReference type="KEGG" id="cans:GP473_04220"/>
<feature type="transmembrane region" description="Helical" evidence="8">
    <location>
        <begin position="6"/>
        <end position="26"/>
    </location>
</feature>
<evidence type="ECO:0000313" key="10">
    <source>
        <dbReference type="EMBL" id="QNH96923.1"/>
    </source>
</evidence>
<keyword evidence="5 8" id="KW-1133">Transmembrane helix</keyword>
<reference evidence="10 11" key="1">
    <citation type="submission" date="2019-12" db="EMBL/GenBank/DDBJ databases">
        <title>Corynebacterium sp. nov., isolated from feces of the Anser Albifrons in China.</title>
        <authorList>
            <person name="Liu Q."/>
        </authorList>
    </citation>
    <scope>NUCLEOTIDE SEQUENCE [LARGE SCALE GENOMIC DNA]</scope>
    <source>
        <strain evidence="10 11">23H37-10</strain>
    </source>
</reference>
<keyword evidence="3 8" id="KW-0808">Transferase</keyword>
<dbReference type="GO" id="GO:0042158">
    <property type="term" value="P:lipoprotein biosynthetic process"/>
    <property type="evidence" value="ECO:0007669"/>
    <property type="project" value="UniProtKB-UniRule"/>
</dbReference>
<dbReference type="PANTHER" id="PTHR38686:SF1">
    <property type="entry name" value="APOLIPOPROTEIN N-ACYLTRANSFERASE"/>
    <property type="match status" value="1"/>
</dbReference>
<comment type="function">
    <text evidence="8">Catalyzes the phospholipid dependent N-acylation of the N-terminal cysteine of apolipoprotein, the last step in lipoprotein maturation.</text>
</comment>
<dbReference type="CDD" id="cd07571">
    <property type="entry name" value="ALP_N-acyl_transferase"/>
    <property type="match status" value="1"/>
</dbReference>
<evidence type="ECO:0000256" key="6">
    <source>
        <dbReference type="ARBA" id="ARBA00023136"/>
    </source>
</evidence>
<dbReference type="EC" id="2.3.1.269" evidence="8"/>
<dbReference type="Pfam" id="PF20154">
    <property type="entry name" value="LNT_N"/>
    <property type="match status" value="1"/>
</dbReference>
<dbReference type="InterPro" id="IPR004563">
    <property type="entry name" value="Apolipo_AcylTrfase"/>
</dbReference>
<keyword evidence="7 8" id="KW-0012">Acyltransferase</keyword>
<keyword evidence="11" id="KW-1185">Reference proteome</keyword>
<dbReference type="EMBL" id="CP046883">
    <property type="protein sequence ID" value="QNH96923.1"/>
    <property type="molecule type" value="Genomic_DNA"/>
</dbReference>
<dbReference type="PROSITE" id="PS50263">
    <property type="entry name" value="CN_HYDROLASE"/>
    <property type="match status" value="1"/>
</dbReference>
<feature type="transmembrane region" description="Helical" evidence="8">
    <location>
        <begin position="87"/>
        <end position="105"/>
    </location>
</feature>
<keyword evidence="4 8" id="KW-0812">Transmembrane</keyword>
<evidence type="ECO:0000256" key="4">
    <source>
        <dbReference type="ARBA" id="ARBA00022692"/>
    </source>
</evidence>
<evidence type="ECO:0000256" key="2">
    <source>
        <dbReference type="ARBA" id="ARBA00022475"/>
    </source>
</evidence>
<feature type="transmembrane region" description="Helical" evidence="8">
    <location>
        <begin position="56"/>
        <end position="75"/>
    </location>
</feature>
<dbReference type="GO" id="GO:0005886">
    <property type="term" value="C:plasma membrane"/>
    <property type="evidence" value="ECO:0007669"/>
    <property type="project" value="UniProtKB-SubCell"/>
</dbReference>